<keyword evidence="5" id="KW-0614">Plasmid</keyword>
<name>A0ABY5FT15_9BACL</name>
<geneLocation type="plasmid" evidence="5 6">
    <name>pCXA</name>
</geneLocation>
<evidence type="ECO:0000256" key="2">
    <source>
        <dbReference type="ARBA" id="ARBA00022741"/>
    </source>
</evidence>
<dbReference type="NCBIfam" id="NF038214">
    <property type="entry name" value="IS21_help_AAA"/>
    <property type="match status" value="1"/>
</dbReference>
<dbReference type="PANTHER" id="PTHR30050:SF4">
    <property type="entry name" value="ATP-BINDING PROTEIN RV3427C IN INSERTION SEQUENCE-RELATED"/>
    <property type="match status" value="1"/>
</dbReference>
<reference evidence="5" key="1">
    <citation type="submission" date="2022-07" db="EMBL/GenBank/DDBJ databases">
        <title>Complete genome of CX2.</title>
        <authorList>
            <person name="Cao G."/>
        </authorList>
    </citation>
    <scope>NUCLEOTIDE SEQUENCE</scope>
    <source>
        <strain evidence="5">CX2</strain>
        <plasmid evidence="5">pCXA</plasmid>
    </source>
</reference>
<evidence type="ECO:0000313" key="6">
    <source>
        <dbReference type="Proteomes" id="UP001060325"/>
    </source>
</evidence>
<dbReference type="InterPro" id="IPR002611">
    <property type="entry name" value="IstB_ATP-bd"/>
</dbReference>
<evidence type="ECO:0000256" key="1">
    <source>
        <dbReference type="ARBA" id="ARBA00008059"/>
    </source>
</evidence>
<sequence>MNTDLLTERLEKVGWQLSANQLEGILEDASKNNVAYSDFLNSILMTEIEHRESTELSKRIKRARLPYFKTLEDFDFAFQPSINEKRVREVMTCRFIDNGFNVLLLGPPGVGKTHLAISIAAEAVTKGYRTSFITANDFVEECQKAEKSGLLPRIIKRYCRSELLILDEIGYFPFDPISANALFQIISKRYERGSIILTSNKSYIEWGKIFGDEVLATAILDRLLHHATTFNIRGDSYRMREKKRAGIQPTRVDSFQE</sequence>
<dbReference type="Pfam" id="PF01695">
    <property type="entry name" value="IstB_IS21"/>
    <property type="match status" value="1"/>
</dbReference>
<dbReference type="Proteomes" id="UP001060325">
    <property type="component" value="Plasmid pCXA"/>
</dbReference>
<dbReference type="InterPro" id="IPR047661">
    <property type="entry name" value="IstB"/>
</dbReference>
<evidence type="ECO:0000313" key="5">
    <source>
        <dbReference type="EMBL" id="UTT44603.1"/>
    </source>
</evidence>
<evidence type="ECO:0000256" key="3">
    <source>
        <dbReference type="ARBA" id="ARBA00022840"/>
    </source>
</evidence>
<dbReference type="InterPro" id="IPR003593">
    <property type="entry name" value="AAA+_ATPase"/>
</dbReference>
<dbReference type="InterPro" id="IPR027417">
    <property type="entry name" value="P-loop_NTPase"/>
</dbReference>
<keyword evidence="3" id="KW-0067">ATP-binding</keyword>
<comment type="similarity">
    <text evidence="1">Belongs to the IS21/IS1162 putative ATP-binding protein family.</text>
</comment>
<dbReference type="Gene3D" id="3.40.50.300">
    <property type="entry name" value="P-loop containing nucleotide triphosphate hydrolases"/>
    <property type="match status" value="1"/>
</dbReference>
<evidence type="ECO:0000259" key="4">
    <source>
        <dbReference type="SMART" id="SM00382"/>
    </source>
</evidence>
<dbReference type="RefSeq" id="WP_031424696.1">
    <property type="nucleotide sequence ID" value="NZ_CP101463.1"/>
</dbReference>
<feature type="domain" description="AAA+ ATPase" evidence="4">
    <location>
        <begin position="98"/>
        <end position="230"/>
    </location>
</feature>
<organism evidence="5 6">
    <name type="scientific">Exiguobacterium aurantiacum</name>
    <dbReference type="NCBI Taxonomy" id="33987"/>
    <lineage>
        <taxon>Bacteria</taxon>
        <taxon>Bacillati</taxon>
        <taxon>Bacillota</taxon>
        <taxon>Bacilli</taxon>
        <taxon>Bacillales</taxon>
        <taxon>Bacillales Family XII. Incertae Sedis</taxon>
        <taxon>Exiguobacterium</taxon>
    </lineage>
</organism>
<keyword evidence="6" id="KW-1185">Reference proteome</keyword>
<accession>A0ABY5FT15</accession>
<proteinExistence type="inferred from homology"/>
<dbReference type="PANTHER" id="PTHR30050">
    <property type="entry name" value="CHROMOSOMAL REPLICATION INITIATOR PROTEIN DNAA"/>
    <property type="match status" value="1"/>
</dbReference>
<dbReference type="CDD" id="cd00009">
    <property type="entry name" value="AAA"/>
    <property type="match status" value="1"/>
</dbReference>
<dbReference type="SUPFAM" id="SSF52540">
    <property type="entry name" value="P-loop containing nucleoside triphosphate hydrolases"/>
    <property type="match status" value="1"/>
</dbReference>
<dbReference type="EMBL" id="CP101463">
    <property type="protein sequence ID" value="UTT44603.1"/>
    <property type="molecule type" value="Genomic_DNA"/>
</dbReference>
<keyword evidence="2" id="KW-0547">Nucleotide-binding</keyword>
<dbReference type="SMART" id="SM00382">
    <property type="entry name" value="AAA"/>
    <property type="match status" value="1"/>
</dbReference>
<gene>
    <name evidence="5" type="primary">istB</name>
    <name evidence="5" type="ORF">NMQ00_15995</name>
</gene>
<dbReference type="PIRSF" id="PIRSF003073">
    <property type="entry name" value="DNAC_TnpB_IstB"/>
    <property type="match status" value="1"/>
</dbReference>
<dbReference type="InterPro" id="IPR028350">
    <property type="entry name" value="DNAC/IstB-like"/>
</dbReference>
<protein>
    <submittedName>
        <fullName evidence="5">IS21-like element helper ATPase IstB</fullName>
    </submittedName>
</protein>